<evidence type="ECO:0000313" key="4">
    <source>
        <dbReference type="Proteomes" id="UP000825123"/>
    </source>
</evidence>
<keyword evidence="1" id="KW-0812">Transmembrane</keyword>
<gene>
    <name evidence="3" type="ORF">KN1_08730</name>
</gene>
<keyword evidence="4" id="KW-1185">Reference proteome</keyword>
<dbReference type="GeneID" id="66162627"/>
<sequence length="329" mass="37998">MVKYCPNCGSANDDNATSCAYCGSSLPFERKDNRTSQPQGDQTSLIPNLFTIPQLYRDWYKKNHVGLLTEFLLILLFIILFLGPLGVLSQFIAFQIVFFILFLIVTYYLGIVASGKTIVILFILTFLVLGPLTILGITINYENMEIILPKHVNIISILIYFIQLIMASIVVATGIYDKPLMKISLRSEKNLQRLILDWNNYSKEKLNQYFYPIKCKLLSEGTYKDWLEKEKVDYGSYDKPLLKVRKDPYEAIAGFDLKYKGIEAYLVLELHSKNVGVQNFGYYIVEVTYDIYLPVNRKLTNTRFIQNYISNIFRGVDNFIYANMRDTVT</sequence>
<feature type="transmembrane region" description="Helical" evidence="1">
    <location>
        <begin position="65"/>
        <end position="85"/>
    </location>
</feature>
<feature type="domain" description="Zinc-ribbon" evidence="2">
    <location>
        <begin position="4"/>
        <end position="26"/>
    </location>
</feature>
<dbReference type="KEGG" id="csty:KN1_08730"/>
<feature type="transmembrane region" description="Helical" evidence="1">
    <location>
        <begin position="118"/>
        <end position="141"/>
    </location>
</feature>
<organism evidence="3 4">
    <name type="scientific">Stygiolobus caldivivus</name>
    <dbReference type="NCBI Taxonomy" id="2824673"/>
    <lineage>
        <taxon>Archaea</taxon>
        <taxon>Thermoproteota</taxon>
        <taxon>Thermoprotei</taxon>
        <taxon>Sulfolobales</taxon>
        <taxon>Sulfolobaceae</taxon>
        <taxon>Stygiolobus</taxon>
    </lineage>
</organism>
<evidence type="ECO:0000313" key="3">
    <source>
        <dbReference type="EMBL" id="BCU69576.1"/>
    </source>
</evidence>
<evidence type="ECO:0000256" key="1">
    <source>
        <dbReference type="SAM" id="Phobius"/>
    </source>
</evidence>
<keyword evidence="1" id="KW-1133">Transmembrane helix</keyword>
<dbReference type="InterPro" id="IPR026870">
    <property type="entry name" value="Zinc_ribbon_dom"/>
</dbReference>
<evidence type="ECO:0000259" key="2">
    <source>
        <dbReference type="Pfam" id="PF13240"/>
    </source>
</evidence>
<dbReference type="Pfam" id="PF13240">
    <property type="entry name" value="Zn_Ribbon_1"/>
    <property type="match status" value="1"/>
</dbReference>
<dbReference type="AlphaFoldDB" id="A0A8D5U662"/>
<feature type="transmembrane region" description="Helical" evidence="1">
    <location>
        <begin position="153"/>
        <end position="176"/>
    </location>
</feature>
<name>A0A8D5U662_9CREN</name>
<proteinExistence type="predicted"/>
<dbReference type="Proteomes" id="UP000825123">
    <property type="component" value="Chromosome"/>
</dbReference>
<dbReference type="EMBL" id="AP024597">
    <property type="protein sequence ID" value="BCU69576.1"/>
    <property type="molecule type" value="Genomic_DNA"/>
</dbReference>
<accession>A0A8D5U662</accession>
<reference evidence="3 4" key="1">
    <citation type="submission" date="2021-04" db="EMBL/GenBank/DDBJ databases">
        <title>Complete genome sequence of Stygiolobus sp. KN-1.</title>
        <authorList>
            <person name="Nakamura K."/>
            <person name="Sakai H."/>
            <person name="Kurosawa N."/>
        </authorList>
    </citation>
    <scope>NUCLEOTIDE SEQUENCE [LARGE SCALE GENOMIC DNA]</scope>
    <source>
        <strain evidence="3 4">KN-1</strain>
    </source>
</reference>
<protein>
    <recommendedName>
        <fullName evidence="2">Zinc-ribbon domain-containing protein</fullName>
    </recommendedName>
</protein>
<keyword evidence="1" id="KW-0472">Membrane</keyword>
<feature type="transmembrane region" description="Helical" evidence="1">
    <location>
        <begin position="91"/>
        <end position="111"/>
    </location>
</feature>
<dbReference type="RefSeq" id="WP_221289588.1">
    <property type="nucleotide sequence ID" value="NZ_AP024597.1"/>
</dbReference>